<dbReference type="Gene3D" id="3.90.25.10">
    <property type="entry name" value="UDP-galactose 4-epimerase, domain 1"/>
    <property type="match status" value="1"/>
</dbReference>
<dbReference type="PANTHER" id="PTHR47129:SF1">
    <property type="entry name" value="NMRA-LIKE DOMAIN-CONTAINING PROTEIN"/>
    <property type="match status" value="1"/>
</dbReference>
<dbReference type="KEGG" id="scyp:JYB88_17950"/>
<accession>A0A975AL43</accession>
<feature type="domain" description="NAD(P)-binding" evidence="1">
    <location>
        <begin position="6"/>
        <end position="184"/>
    </location>
</feature>
<dbReference type="AlphaFoldDB" id="A0A975AL43"/>
<sequence length="283" mass="29938">MILIFGAAGDLGRRVTQALLQHVPANQLRLASRQPERLDHSGAETVYADFGAPESLATAMQGVSKVLLISGDAPNDVRLGQHLAVIQAAKSAGIEQLVYTSFQLANLDSAFDFARSHGATEAAIRLSGVPFTLVRNGLYAELTLMGLEQALQKGERFNASGSGRFAPVLKDDLAEALAKVLTEPGHVGQTYTLQGPELFSQAGISALIADISGKALRTVDISPEAQQQALLAMGLPEFLARALAGNSRAIADGEYLNAENHLPALLGRTPGKLETLLRQALSH</sequence>
<dbReference type="InterPro" id="IPR036291">
    <property type="entry name" value="NAD(P)-bd_dom_sf"/>
</dbReference>
<evidence type="ECO:0000313" key="3">
    <source>
        <dbReference type="Proteomes" id="UP000663281"/>
    </source>
</evidence>
<dbReference type="RefSeq" id="WP_207325016.1">
    <property type="nucleotide sequence ID" value="NZ_CP071504.1"/>
</dbReference>
<evidence type="ECO:0000313" key="2">
    <source>
        <dbReference type="EMBL" id="QSX30032.1"/>
    </source>
</evidence>
<gene>
    <name evidence="2" type="ORF">JYB88_17950</name>
</gene>
<protein>
    <submittedName>
        <fullName evidence="2">NAD(P)H-binding protein</fullName>
    </submittedName>
</protein>
<reference evidence="2 3" key="1">
    <citation type="submission" date="2021-03" db="EMBL/GenBank/DDBJ databases">
        <title>Novel species identification of genus Shewanella.</title>
        <authorList>
            <person name="Liu G."/>
            <person name="Zhang Q."/>
        </authorList>
    </citation>
    <scope>NUCLEOTIDE SEQUENCE [LARGE SCALE GENOMIC DNA]</scope>
    <source>
        <strain evidence="2 3">FJAT-53726</strain>
    </source>
</reference>
<dbReference type="InterPro" id="IPR016040">
    <property type="entry name" value="NAD(P)-bd_dom"/>
</dbReference>
<dbReference type="Gene3D" id="3.40.50.720">
    <property type="entry name" value="NAD(P)-binding Rossmann-like Domain"/>
    <property type="match status" value="1"/>
</dbReference>
<dbReference type="InterPro" id="IPR052718">
    <property type="entry name" value="NmrA-type_oxidoreductase"/>
</dbReference>
<name>A0A975AL43_9GAMM</name>
<dbReference type="SUPFAM" id="SSF51735">
    <property type="entry name" value="NAD(P)-binding Rossmann-fold domains"/>
    <property type="match status" value="1"/>
</dbReference>
<dbReference type="Pfam" id="PF13460">
    <property type="entry name" value="NAD_binding_10"/>
    <property type="match status" value="1"/>
</dbReference>
<dbReference type="Proteomes" id="UP000663281">
    <property type="component" value="Chromosome"/>
</dbReference>
<dbReference type="PANTHER" id="PTHR47129">
    <property type="entry name" value="QUINONE OXIDOREDUCTASE 2"/>
    <property type="match status" value="1"/>
</dbReference>
<dbReference type="EMBL" id="CP071504">
    <property type="protein sequence ID" value="QSX30032.1"/>
    <property type="molecule type" value="Genomic_DNA"/>
</dbReference>
<evidence type="ECO:0000259" key="1">
    <source>
        <dbReference type="Pfam" id="PF13460"/>
    </source>
</evidence>
<organism evidence="2 3">
    <name type="scientific">Shewanella cyperi</name>
    <dbReference type="NCBI Taxonomy" id="2814292"/>
    <lineage>
        <taxon>Bacteria</taxon>
        <taxon>Pseudomonadati</taxon>
        <taxon>Pseudomonadota</taxon>
        <taxon>Gammaproteobacteria</taxon>
        <taxon>Alteromonadales</taxon>
        <taxon>Shewanellaceae</taxon>
        <taxon>Shewanella</taxon>
    </lineage>
</organism>
<keyword evidence="3" id="KW-1185">Reference proteome</keyword>
<proteinExistence type="predicted"/>